<protein>
    <submittedName>
        <fullName evidence="6">Tetratricopeptide (TPR) repeat protein</fullName>
    </submittedName>
</protein>
<comment type="caution">
    <text evidence="6">The sequence shown here is derived from an EMBL/GenBank/DDBJ whole genome shotgun (WGS) entry which is preliminary data.</text>
</comment>
<dbReference type="EMBL" id="JACIEZ010000013">
    <property type="protein sequence ID" value="MBB4066953.1"/>
    <property type="molecule type" value="Genomic_DNA"/>
</dbReference>
<keyword evidence="4" id="KW-0802">TPR repeat</keyword>
<name>A0A7W6NMH2_9HYPH</name>
<evidence type="ECO:0000256" key="3">
    <source>
        <dbReference type="ARBA" id="ARBA00022737"/>
    </source>
</evidence>
<evidence type="ECO:0000256" key="2">
    <source>
        <dbReference type="ARBA" id="ARBA00022679"/>
    </source>
</evidence>
<gene>
    <name evidence="6" type="ORF">GGR23_004180</name>
</gene>
<feature type="domain" description="O-GlcNAc transferase C-terminal" evidence="5">
    <location>
        <begin position="428"/>
        <end position="614"/>
    </location>
</feature>
<evidence type="ECO:0000256" key="1">
    <source>
        <dbReference type="ARBA" id="ARBA00004922"/>
    </source>
</evidence>
<sequence length="650" mass="71053">MNAAFLNTTFADALNAYNEGNFAGALEHMDALLTLQPEGGPNWFALLGNIRFKLGHKEEAGDAFLRESSTSPDKAGQYLKLAITLFASCGASAKVRLLSDKALMHLAGDAAVMHQIGEACLAENDLPGVERVLDLVDPANPQHVVMKCAYHRQKGDLEALWRTLSQGVVDCPNDVYLKAARYAEARVVLDFDAMREYERIMEAPDAPLANALLGGEVALNRLFWCRKEAIIARPSYDSNVLLAATDALSLLRHPRRPISPAGRRLKIAYLSDDFRQHAVMAVFSEVLKLHDAARIDLTLLCHSPPEARGWQRLNFPQRLLDCIVPIDGKPTVEVLDIIRRREIDILVDLKGHTAGARLDIVNLADVPLKVSYLGYPAAVTGAELDYAITDAFITPESSRPFYNEKLCLLPDTSMPNAALETCIPQPAKRADYGLPEEKFVFSSFNAVFKISPQTIDLWGEILASAPDSVLWIRCDEAIARANLISALAARGIGADRVIYAAATRSYQEHINRVALADLSLDTLPYNGHATTTDMLRAGVPVVTMRGTTAPSRMSEGLLHAVGLPDMIAANETGYVTIARTLATDKALYRGVRERLARSRLTSPLFDPARFARNLETAFELMADRARSGLPPEHIDVAALACALPVTEVAA</sequence>
<dbReference type="GO" id="GO:0006493">
    <property type="term" value="P:protein O-linked glycosylation"/>
    <property type="evidence" value="ECO:0007669"/>
    <property type="project" value="InterPro"/>
</dbReference>
<dbReference type="RefSeq" id="WP_210297039.1">
    <property type="nucleotide sequence ID" value="NZ_JACIEZ010000013.1"/>
</dbReference>
<dbReference type="SUPFAM" id="SSF48452">
    <property type="entry name" value="TPR-like"/>
    <property type="match status" value="1"/>
</dbReference>
<dbReference type="Pfam" id="PF13844">
    <property type="entry name" value="Glyco_transf_41"/>
    <property type="match status" value="2"/>
</dbReference>
<dbReference type="InterPro" id="IPR029489">
    <property type="entry name" value="OGT/SEC/SPY_C"/>
</dbReference>
<dbReference type="GO" id="GO:0097363">
    <property type="term" value="F:protein O-acetylglucosaminyltransferase activity"/>
    <property type="evidence" value="ECO:0007669"/>
    <property type="project" value="TreeGrafter"/>
</dbReference>
<dbReference type="PANTHER" id="PTHR44366">
    <property type="entry name" value="UDP-N-ACETYLGLUCOSAMINE--PEPTIDE N-ACETYLGLUCOSAMINYLTRANSFERASE 110 KDA SUBUNIT"/>
    <property type="match status" value="1"/>
</dbReference>
<dbReference type="PANTHER" id="PTHR44366:SF1">
    <property type="entry name" value="UDP-N-ACETYLGLUCOSAMINE--PEPTIDE N-ACETYLGLUCOSAMINYLTRANSFERASE 110 KDA SUBUNIT"/>
    <property type="match status" value="1"/>
</dbReference>
<dbReference type="InterPro" id="IPR037919">
    <property type="entry name" value="OGT"/>
</dbReference>
<feature type="domain" description="O-GlcNAc transferase C-terminal" evidence="5">
    <location>
        <begin position="258"/>
        <end position="412"/>
    </location>
</feature>
<accession>A0A7W6NMH2</accession>
<keyword evidence="3" id="KW-0677">Repeat</keyword>
<evidence type="ECO:0000256" key="4">
    <source>
        <dbReference type="ARBA" id="ARBA00022803"/>
    </source>
</evidence>
<dbReference type="InterPro" id="IPR011990">
    <property type="entry name" value="TPR-like_helical_dom_sf"/>
</dbReference>
<proteinExistence type="predicted"/>
<evidence type="ECO:0000313" key="7">
    <source>
        <dbReference type="Proteomes" id="UP000528286"/>
    </source>
</evidence>
<keyword evidence="2" id="KW-0808">Transferase</keyword>
<keyword evidence="7" id="KW-1185">Reference proteome</keyword>
<organism evidence="6 7">
    <name type="scientific">Gellertiella hungarica</name>
    <dbReference type="NCBI Taxonomy" id="1572859"/>
    <lineage>
        <taxon>Bacteria</taxon>
        <taxon>Pseudomonadati</taxon>
        <taxon>Pseudomonadota</taxon>
        <taxon>Alphaproteobacteria</taxon>
        <taxon>Hyphomicrobiales</taxon>
        <taxon>Rhizobiaceae</taxon>
        <taxon>Gellertiella</taxon>
    </lineage>
</organism>
<evidence type="ECO:0000313" key="6">
    <source>
        <dbReference type="EMBL" id="MBB4066953.1"/>
    </source>
</evidence>
<dbReference type="Gene3D" id="3.40.50.11380">
    <property type="match status" value="1"/>
</dbReference>
<dbReference type="Proteomes" id="UP000528286">
    <property type="component" value="Unassembled WGS sequence"/>
</dbReference>
<dbReference type="AlphaFoldDB" id="A0A7W6NMH2"/>
<dbReference type="Gene3D" id="1.25.40.10">
    <property type="entry name" value="Tetratricopeptide repeat domain"/>
    <property type="match status" value="1"/>
</dbReference>
<reference evidence="6 7" key="1">
    <citation type="submission" date="2020-08" db="EMBL/GenBank/DDBJ databases">
        <title>Genomic Encyclopedia of Type Strains, Phase IV (KMG-IV): sequencing the most valuable type-strain genomes for metagenomic binning, comparative biology and taxonomic classification.</title>
        <authorList>
            <person name="Goeker M."/>
        </authorList>
    </citation>
    <scope>NUCLEOTIDE SEQUENCE [LARGE SCALE GENOMIC DNA]</scope>
    <source>
        <strain evidence="6 7">DSM 29853</strain>
    </source>
</reference>
<dbReference type="Gene3D" id="3.40.50.2000">
    <property type="entry name" value="Glycogen Phosphorylase B"/>
    <property type="match status" value="1"/>
</dbReference>
<evidence type="ECO:0000259" key="5">
    <source>
        <dbReference type="Pfam" id="PF13844"/>
    </source>
</evidence>
<comment type="pathway">
    <text evidence="1">Protein modification; protein glycosylation.</text>
</comment>